<keyword evidence="2 8" id="KW-0963">Cytoplasm</keyword>
<comment type="function">
    <text evidence="8 10">Plays an essential role in the initiation and regulation of chromosomal replication. ATP-DnaA binds to the origin of replication (oriC) to initiate formation of the DNA replication initiation complex once per cell cycle. Binds the DnaA box (a 9 base pair repeat at the origin) and separates the double-stranded (ds)DNA. Forms a right-handed helical filament on oriC DNA; dsDNA binds to the exterior of the filament while single-stranded (ss)DNA is stabiized in the filament's interior. The ATP-DnaA-oriC complex binds and stabilizes one strand of the AT-rich DNA unwinding element (DUE), permitting loading of DNA polymerase. After initiation quickly degrades to an ADP-DnaA complex that is not apt for DNA replication. Binds acidic phospholipids.</text>
</comment>
<dbReference type="PROSITE" id="PS01008">
    <property type="entry name" value="DNAA"/>
    <property type="match status" value="1"/>
</dbReference>
<dbReference type="GO" id="GO:0006270">
    <property type="term" value="P:DNA replication initiation"/>
    <property type="evidence" value="ECO:0007669"/>
    <property type="project" value="UniProtKB-UniRule"/>
</dbReference>
<organism evidence="15 16">
    <name type="scientific">Victivallis vadensis</name>
    <dbReference type="NCBI Taxonomy" id="172901"/>
    <lineage>
        <taxon>Bacteria</taxon>
        <taxon>Pseudomonadati</taxon>
        <taxon>Lentisphaerota</taxon>
        <taxon>Lentisphaeria</taxon>
        <taxon>Victivallales</taxon>
        <taxon>Victivallaceae</taxon>
        <taxon>Victivallis</taxon>
    </lineage>
</organism>
<evidence type="ECO:0000256" key="3">
    <source>
        <dbReference type="ARBA" id="ARBA00022705"/>
    </source>
</evidence>
<dbReference type="GO" id="GO:0005524">
    <property type="term" value="F:ATP binding"/>
    <property type="evidence" value="ECO:0007669"/>
    <property type="project" value="UniProtKB-UniRule"/>
</dbReference>
<feature type="region of interest" description="Disordered" evidence="12">
    <location>
        <begin position="84"/>
        <end position="118"/>
    </location>
</feature>
<dbReference type="SUPFAM" id="SSF48295">
    <property type="entry name" value="TrpR-like"/>
    <property type="match status" value="1"/>
</dbReference>
<dbReference type="InterPro" id="IPR001957">
    <property type="entry name" value="Chromosome_initiator_DnaA"/>
</dbReference>
<evidence type="ECO:0000256" key="5">
    <source>
        <dbReference type="ARBA" id="ARBA00022840"/>
    </source>
</evidence>
<dbReference type="Pfam" id="PF11638">
    <property type="entry name" value="DnaA_N"/>
    <property type="match status" value="1"/>
</dbReference>
<evidence type="ECO:0000259" key="13">
    <source>
        <dbReference type="SMART" id="SM00382"/>
    </source>
</evidence>
<gene>
    <name evidence="8" type="primary">dnaA</name>
    <name evidence="15" type="ORF">C8D82_10595</name>
</gene>
<comment type="similarity">
    <text evidence="1 8 11">Belongs to the DnaA family.</text>
</comment>
<keyword evidence="4 8" id="KW-0547">Nucleotide-binding</keyword>
<evidence type="ECO:0000256" key="11">
    <source>
        <dbReference type="RuleBase" id="RU004227"/>
    </source>
</evidence>
<feature type="binding site" evidence="8">
    <location>
        <position position="166"/>
    </location>
    <ligand>
        <name>ATP</name>
        <dbReference type="ChEBI" id="CHEBI:30616"/>
    </ligand>
</feature>
<accession>A0A2U1B7V9</accession>
<dbReference type="Gene3D" id="3.30.300.180">
    <property type="match status" value="1"/>
</dbReference>
<feature type="region of interest" description="Domain IV, binds dsDNA" evidence="8">
    <location>
        <begin position="338"/>
        <end position="460"/>
    </location>
</feature>
<keyword evidence="16" id="KW-1185">Reference proteome</keyword>
<dbReference type="InterPro" id="IPR018312">
    <property type="entry name" value="Chromosome_initiator_DnaA_CS"/>
</dbReference>
<dbReference type="GO" id="GO:0006275">
    <property type="term" value="P:regulation of DNA replication"/>
    <property type="evidence" value="ECO:0007669"/>
    <property type="project" value="UniProtKB-UniRule"/>
</dbReference>
<feature type="domain" description="Chromosomal replication initiator DnaA C-terminal" evidence="14">
    <location>
        <begin position="368"/>
        <end position="436"/>
    </location>
</feature>
<feature type="binding site" evidence="8">
    <location>
        <position position="165"/>
    </location>
    <ligand>
        <name>ATP</name>
        <dbReference type="ChEBI" id="CHEBI:30616"/>
    </ligand>
</feature>
<comment type="caution">
    <text evidence="8">Lacks conserved residue(s) required for the propagation of feature annotation.</text>
</comment>
<comment type="caution">
    <text evidence="15">The sequence shown here is derived from an EMBL/GenBank/DDBJ whole genome shotgun (WGS) entry which is preliminary data.</text>
</comment>
<evidence type="ECO:0000256" key="9">
    <source>
        <dbReference type="NCBIfam" id="TIGR00362"/>
    </source>
</evidence>
<dbReference type="SMART" id="SM00760">
    <property type="entry name" value="Bac_DnaA_C"/>
    <property type="match status" value="1"/>
</dbReference>
<dbReference type="CDD" id="cd00009">
    <property type="entry name" value="AAA"/>
    <property type="match status" value="1"/>
</dbReference>
<dbReference type="GO" id="GO:0003688">
    <property type="term" value="F:DNA replication origin binding"/>
    <property type="evidence" value="ECO:0007669"/>
    <property type="project" value="UniProtKB-UniRule"/>
</dbReference>
<comment type="subcellular location">
    <subcellularLocation>
        <location evidence="8">Cytoplasm</location>
    </subcellularLocation>
</comment>
<keyword evidence="7 8" id="KW-0238">DNA-binding</keyword>
<protein>
    <recommendedName>
        <fullName evidence="8 9">Chromosomal replication initiator protein DnaA</fullName>
    </recommendedName>
</protein>
<dbReference type="PANTHER" id="PTHR30050">
    <property type="entry name" value="CHROMOSOMAL REPLICATION INITIATOR PROTEIN DNAA"/>
    <property type="match status" value="1"/>
</dbReference>
<feature type="domain" description="AAA+ ATPase" evidence="13">
    <location>
        <begin position="151"/>
        <end position="286"/>
    </location>
</feature>
<dbReference type="InterPro" id="IPR010921">
    <property type="entry name" value="Trp_repressor/repl_initiator"/>
</dbReference>
<dbReference type="InterPro" id="IPR013317">
    <property type="entry name" value="DnaA_dom"/>
</dbReference>
<dbReference type="InterPro" id="IPR013159">
    <property type="entry name" value="DnaA_C"/>
</dbReference>
<evidence type="ECO:0000259" key="14">
    <source>
        <dbReference type="SMART" id="SM00760"/>
    </source>
</evidence>
<sequence>MDAKNMSAADVWAIAAGRLKTQNEHLYRQWFQKLTPLSLEGRMLKLGVSDDFFGSIITDQYDDLIIQALEEIDGSDFDYALEPGHEPVIEPEPRPVAAAAPVRPSEPAAEPVQPRRPRSCMDEHTFENFVVGGENRHAFAAAKTAAEEPGLYNPLYLYGASGVGKTHLLQAVTVEVRRRNPKAVVRYATCDELLNDFYNLLQQHRSLSEFRSSVRDVDVLLVDDVHSLAKKTQMQEEFFNLFNTLYSQRKQIILTSDRQPCEISDLDKRLESRFESGMTAEVGVPEFEARLAILRMWRNDVLNKAPLGDEFLEFLAANISSNVRRLHGAFIRLASYASLSGNDKLTIEQAEELLHSQLAQESASRDISLDSIQRAVAGHFGVTLTDILGEKRTRGIAEPRMIAMYLCRELTGNSSNEIGAAFGRNHATVLHAEKKVPELCRDNETIRRSVTQLKRQLQRN</sequence>
<dbReference type="Pfam" id="PF08299">
    <property type="entry name" value="Bac_DnaA_C"/>
    <property type="match status" value="1"/>
</dbReference>
<dbReference type="Gene3D" id="1.10.1750.10">
    <property type="match status" value="1"/>
</dbReference>
<evidence type="ECO:0000256" key="6">
    <source>
        <dbReference type="ARBA" id="ARBA00023121"/>
    </source>
</evidence>
<feature type="binding site" evidence="8">
    <location>
        <position position="164"/>
    </location>
    <ligand>
        <name>ATP</name>
        <dbReference type="ChEBI" id="CHEBI:30616"/>
    </ligand>
</feature>
<evidence type="ECO:0000256" key="12">
    <source>
        <dbReference type="SAM" id="MobiDB-lite"/>
    </source>
</evidence>
<comment type="subunit">
    <text evidence="8">Oligomerizes as a right-handed, spiral filament on DNA at oriC.</text>
</comment>
<dbReference type="CDD" id="cd06571">
    <property type="entry name" value="Bac_DnaA_C"/>
    <property type="match status" value="1"/>
</dbReference>
<evidence type="ECO:0000256" key="8">
    <source>
        <dbReference type="HAMAP-Rule" id="MF_00377"/>
    </source>
</evidence>
<dbReference type="EMBL" id="QEKH01000005">
    <property type="protein sequence ID" value="PVY44766.1"/>
    <property type="molecule type" value="Genomic_DNA"/>
</dbReference>
<keyword evidence="6 8" id="KW-0446">Lipid-binding</keyword>
<evidence type="ECO:0000313" key="16">
    <source>
        <dbReference type="Proteomes" id="UP000245959"/>
    </source>
</evidence>
<feature type="compositionally biased region" description="Low complexity" evidence="12">
    <location>
        <begin position="95"/>
        <end position="112"/>
    </location>
</feature>
<dbReference type="InterPro" id="IPR003593">
    <property type="entry name" value="AAA+_ATPase"/>
</dbReference>
<reference evidence="15 16" key="1">
    <citation type="submission" date="2018-04" db="EMBL/GenBank/DDBJ databases">
        <title>Genomic Encyclopedia of Type Strains, Phase IV (KMG-IV): sequencing the most valuable type-strain genomes for metagenomic binning, comparative biology and taxonomic classification.</title>
        <authorList>
            <person name="Goeker M."/>
        </authorList>
    </citation>
    <scope>NUCLEOTIDE SEQUENCE [LARGE SCALE GENOMIC DNA]</scope>
    <source>
        <strain evidence="15 16">DSM 14823</strain>
    </source>
</reference>
<dbReference type="AlphaFoldDB" id="A0A2U1B7V9"/>
<feature type="binding site" evidence="8">
    <location>
        <position position="162"/>
    </location>
    <ligand>
        <name>ATP</name>
        <dbReference type="ChEBI" id="CHEBI:30616"/>
    </ligand>
</feature>
<dbReference type="GO" id="GO:0005886">
    <property type="term" value="C:plasma membrane"/>
    <property type="evidence" value="ECO:0007669"/>
    <property type="project" value="TreeGrafter"/>
</dbReference>
<name>A0A2U1B7V9_9BACT</name>
<dbReference type="GeneID" id="78294413"/>
<dbReference type="Pfam" id="PF00308">
    <property type="entry name" value="Bac_DnaA"/>
    <property type="match status" value="1"/>
</dbReference>
<dbReference type="SUPFAM" id="SSF52540">
    <property type="entry name" value="P-loop containing nucleoside triphosphate hydrolases"/>
    <property type="match status" value="1"/>
</dbReference>
<dbReference type="InterPro" id="IPR038454">
    <property type="entry name" value="DnaA_N_sf"/>
</dbReference>
<dbReference type="InterPro" id="IPR024633">
    <property type="entry name" value="DnaA_N_dom"/>
</dbReference>
<dbReference type="RefSeq" id="WP_116883090.1">
    <property type="nucleotide sequence ID" value="NZ_QEKH01000005.1"/>
</dbReference>
<dbReference type="Proteomes" id="UP000245959">
    <property type="component" value="Unassembled WGS sequence"/>
</dbReference>
<dbReference type="NCBIfam" id="TIGR00362">
    <property type="entry name" value="DnaA"/>
    <property type="match status" value="1"/>
</dbReference>
<dbReference type="SMART" id="SM00382">
    <property type="entry name" value="AAA"/>
    <property type="match status" value="1"/>
</dbReference>
<keyword evidence="5 8" id="KW-0067">ATP-binding</keyword>
<dbReference type="PANTHER" id="PTHR30050:SF2">
    <property type="entry name" value="CHROMOSOMAL REPLICATION INITIATOR PROTEIN DNAA"/>
    <property type="match status" value="1"/>
</dbReference>
<dbReference type="GO" id="GO:0005737">
    <property type="term" value="C:cytoplasm"/>
    <property type="evidence" value="ECO:0007669"/>
    <property type="project" value="UniProtKB-SubCell"/>
</dbReference>
<evidence type="ECO:0000256" key="10">
    <source>
        <dbReference type="RuleBase" id="RU000577"/>
    </source>
</evidence>
<proteinExistence type="inferred from homology"/>
<feature type="compositionally biased region" description="Basic and acidic residues" evidence="12">
    <location>
        <begin position="84"/>
        <end position="93"/>
    </location>
</feature>
<dbReference type="PRINTS" id="PR00051">
    <property type="entry name" value="DNAA"/>
</dbReference>
<dbReference type="InterPro" id="IPR027417">
    <property type="entry name" value="P-loop_NTPase"/>
</dbReference>
<keyword evidence="3 8" id="KW-0235">DNA replication</keyword>
<dbReference type="Gene3D" id="3.40.50.300">
    <property type="entry name" value="P-loop containing nucleotide triphosphate hydrolases"/>
    <property type="match status" value="1"/>
</dbReference>
<evidence type="ECO:0000256" key="4">
    <source>
        <dbReference type="ARBA" id="ARBA00022741"/>
    </source>
</evidence>
<feature type="region of interest" description="Domain I, interacts with DnaA modulators" evidence="8">
    <location>
        <begin position="1"/>
        <end position="98"/>
    </location>
</feature>
<dbReference type="Gene3D" id="1.10.8.60">
    <property type="match status" value="1"/>
</dbReference>
<dbReference type="GO" id="GO:0008289">
    <property type="term" value="F:lipid binding"/>
    <property type="evidence" value="ECO:0007669"/>
    <property type="project" value="UniProtKB-KW"/>
</dbReference>
<evidence type="ECO:0000313" key="15">
    <source>
        <dbReference type="EMBL" id="PVY44766.1"/>
    </source>
</evidence>
<evidence type="ECO:0000256" key="1">
    <source>
        <dbReference type="ARBA" id="ARBA00006583"/>
    </source>
</evidence>
<dbReference type="HAMAP" id="MF_00377">
    <property type="entry name" value="DnaA_bact"/>
    <property type="match status" value="1"/>
</dbReference>
<evidence type="ECO:0000256" key="2">
    <source>
        <dbReference type="ARBA" id="ARBA00022490"/>
    </source>
</evidence>
<comment type="domain">
    <text evidence="8">Domain I is involved in oligomerization and binding regulators, domain II is flexibile and of varying length in different bacteria, domain III forms the AAA+ region, while domain IV binds dsDNA.</text>
</comment>
<dbReference type="InterPro" id="IPR020591">
    <property type="entry name" value="Chromosome_initiator_DnaA-like"/>
</dbReference>
<evidence type="ECO:0000256" key="7">
    <source>
        <dbReference type="ARBA" id="ARBA00023125"/>
    </source>
</evidence>